<evidence type="ECO:0000256" key="15">
    <source>
        <dbReference type="ARBA" id="ARBA00076004"/>
    </source>
</evidence>
<keyword evidence="6" id="KW-0862">Zinc</keyword>
<dbReference type="RefSeq" id="WP_133533735.1">
    <property type="nucleotide sequence ID" value="NZ_SNXR01000016.1"/>
</dbReference>
<dbReference type="GO" id="GO:0046872">
    <property type="term" value="F:metal ion binding"/>
    <property type="evidence" value="ECO:0007669"/>
    <property type="project" value="UniProtKB-KW"/>
</dbReference>
<proteinExistence type="inferred from homology"/>
<evidence type="ECO:0000256" key="8">
    <source>
        <dbReference type="ARBA" id="ARBA00023285"/>
    </source>
</evidence>
<dbReference type="FunFam" id="3.40.630.10:FF:000015">
    <property type="entry name" value="Aminoacyl-histidine dipeptidase PepD"/>
    <property type="match status" value="1"/>
</dbReference>
<dbReference type="PIRSF" id="PIRSF016599">
    <property type="entry name" value="Xaa-His_dipept"/>
    <property type="match status" value="1"/>
</dbReference>
<evidence type="ECO:0000256" key="1">
    <source>
        <dbReference type="ARBA" id="ARBA00001941"/>
    </source>
</evidence>
<evidence type="ECO:0000256" key="16">
    <source>
        <dbReference type="ARBA" id="ARBA00077688"/>
    </source>
</evidence>
<dbReference type="OrthoDB" id="9773892at2"/>
<evidence type="ECO:0000256" key="17">
    <source>
        <dbReference type="ARBA" id="ARBA00078074"/>
    </source>
</evidence>
<sequence length="488" mass="53568">MSQEIRNLEPKALWNKFADLNAVPRPSKKEERVIEFMKNFGNNLGLETFEDEIRNVIIRKPATPGMENRKTVVLQGHLDMVHQKNNDTDFDFLTQGIDMYVDGDWVRAKGTTLGADNGLGVAAIMAILESKDIPHPAIDALFTIDEETGMTGALNLKGGILKGEILLNLDTEEDDEIDIGCAGGIDVTANRSYNEEETPEGSVGYTITVKGLNGGHSGMDINKGLGNANKIMNRLLFDGFENFGLQITEINGGSLRNAIPRESVAKVIVAGMYDEAFVFDMQEVINDIKTEYRTMEPNLTIEIVKSDLPSKVMDLGVQEGLLRAIYAAHNGVYRMSADMEDLVETSNNIARVIVKDGEISIQNLTRSSVESSKMDLANGLRSAYELFGCEVTFGGSYPGWTPNVNSEILDVLVNIYEKQNGSKPNVVACHAGLECGILGTNYPGMDMISFGPTIHGAHSPDERASIKSSQKFWKFYLEILANIPVKSN</sequence>
<evidence type="ECO:0000256" key="6">
    <source>
        <dbReference type="ARBA" id="ARBA00022833"/>
    </source>
</evidence>
<dbReference type="InterPro" id="IPR002933">
    <property type="entry name" value="Peptidase_M20"/>
</dbReference>
<dbReference type="EMBL" id="SNXR01000016">
    <property type="protein sequence ID" value="TDP58003.1"/>
    <property type="molecule type" value="Genomic_DNA"/>
</dbReference>
<feature type="domain" description="Peptidase M20 dimerisation" evidence="18">
    <location>
        <begin position="208"/>
        <end position="292"/>
    </location>
</feature>
<keyword evidence="8" id="KW-0170">Cobalt</keyword>
<evidence type="ECO:0000313" key="20">
    <source>
        <dbReference type="Proteomes" id="UP000295260"/>
    </source>
</evidence>
<keyword evidence="5" id="KW-0378">Hydrolase</keyword>
<keyword evidence="3" id="KW-0645">Protease</keyword>
<dbReference type="GO" id="GO:0006508">
    <property type="term" value="P:proteolysis"/>
    <property type="evidence" value="ECO:0007669"/>
    <property type="project" value="UniProtKB-KW"/>
</dbReference>
<evidence type="ECO:0000313" key="19">
    <source>
        <dbReference type="EMBL" id="TDP58003.1"/>
    </source>
</evidence>
<evidence type="ECO:0000256" key="4">
    <source>
        <dbReference type="ARBA" id="ARBA00022723"/>
    </source>
</evidence>
<dbReference type="Gene3D" id="3.40.630.10">
    <property type="entry name" value="Zn peptidases"/>
    <property type="match status" value="2"/>
</dbReference>
<evidence type="ECO:0000256" key="3">
    <source>
        <dbReference type="ARBA" id="ARBA00022670"/>
    </source>
</evidence>
<dbReference type="FunFam" id="3.40.630.10:FF:000018">
    <property type="entry name" value="Aminoacyl-histidine dipeptidase PepD"/>
    <property type="match status" value="1"/>
</dbReference>
<reference evidence="19 20" key="1">
    <citation type="submission" date="2019-03" db="EMBL/GenBank/DDBJ databases">
        <title>Genomic Encyclopedia of Archaeal and Bacterial Type Strains, Phase II (KMG-II): from individual species to whole genera.</title>
        <authorList>
            <person name="Goeker M."/>
        </authorList>
    </citation>
    <scope>NUCLEOTIDE SEQUENCE [LARGE SCALE GENOMIC DNA]</scope>
    <source>
        <strain evidence="19 20">DSM 25687</strain>
    </source>
</reference>
<keyword evidence="7" id="KW-0482">Metalloprotease</keyword>
<evidence type="ECO:0000256" key="9">
    <source>
        <dbReference type="ARBA" id="ARBA00036421"/>
    </source>
</evidence>
<accession>A0A4R6Q8K3</accession>
<gene>
    <name evidence="19" type="ORF">BC748_2518</name>
</gene>
<dbReference type="Proteomes" id="UP000295260">
    <property type="component" value="Unassembled WGS sequence"/>
</dbReference>
<keyword evidence="4" id="KW-0479">Metal-binding</keyword>
<comment type="similarity">
    <text evidence="12">Belongs to the peptidase M20C family.</text>
</comment>
<dbReference type="Pfam" id="PF07687">
    <property type="entry name" value="M20_dimer"/>
    <property type="match status" value="1"/>
</dbReference>
<evidence type="ECO:0000259" key="18">
    <source>
        <dbReference type="Pfam" id="PF07687"/>
    </source>
</evidence>
<comment type="cofactor">
    <cofactor evidence="2">
        <name>Zn(2+)</name>
        <dbReference type="ChEBI" id="CHEBI:29105"/>
    </cofactor>
</comment>
<dbReference type="AlphaFoldDB" id="A0A4R6Q8K3"/>
<dbReference type="GO" id="GO:0005829">
    <property type="term" value="C:cytosol"/>
    <property type="evidence" value="ECO:0007669"/>
    <property type="project" value="TreeGrafter"/>
</dbReference>
<name>A0A4R6Q8K3_9FLAO</name>
<dbReference type="CDD" id="cd03890">
    <property type="entry name" value="M20_pepD"/>
    <property type="match status" value="1"/>
</dbReference>
<evidence type="ECO:0000256" key="10">
    <source>
        <dbReference type="ARBA" id="ARBA00038976"/>
    </source>
</evidence>
<dbReference type="InterPro" id="IPR011650">
    <property type="entry name" value="Peptidase_M20_dimer"/>
</dbReference>
<dbReference type="GO" id="GO:0070573">
    <property type="term" value="F:metallodipeptidase activity"/>
    <property type="evidence" value="ECO:0007669"/>
    <property type="project" value="TreeGrafter"/>
</dbReference>
<comment type="catalytic activity">
    <reaction evidence="9">
        <text>Hydrolysis of dipeptides, preferentially hydrophobic dipeptides including prolyl amino acids.</text>
        <dbReference type="EC" id="3.4.13.18"/>
    </reaction>
</comment>
<dbReference type="SUPFAM" id="SSF53187">
    <property type="entry name" value="Zn-dependent exopeptidases"/>
    <property type="match status" value="1"/>
</dbReference>
<evidence type="ECO:0000256" key="2">
    <source>
        <dbReference type="ARBA" id="ARBA00001947"/>
    </source>
</evidence>
<dbReference type="EC" id="3.4.13.18" evidence="10"/>
<dbReference type="PANTHER" id="PTHR43501">
    <property type="entry name" value="CYTOSOL NON-SPECIFIC DIPEPTIDASE"/>
    <property type="match status" value="1"/>
</dbReference>
<evidence type="ECO:0000256" key="13">
    <source>
        <dbReference type="ARBA" id="ARBA00071271"/>
    </source>
</evidence>
<dbReference type="InterPro" id="IPR001160">
    <property type="entry name" value="Peptidase_M20C"/>
</dbReference>
<organism evidence="19 20">
    <name type="scientific">Flavobacterium dankookense</name>
    <dbReference type="NCBI Taxonomy" id="706186"/>
    <lineage>
        <taxon>Bacteria</taxon>
        <taxon>Pseudomonadati</taxon>
        <taxon>Bacteroidota</taxon>
        <taxon>Flavobacteriia</taxon>
        <taxon>Flavobacteriales</taxon>
        <taxon>Flavobacteriaceae</taxon>
        <taxon>Flavobacterium</taxon>
    </lineage>
</organism>
<comment type="caution">
    <text evidence="19">The sequence shown here is derived from an EMBL/GenBank/DDBJ whole genome shotgun (WGS) entry which is preliminary data.</text>
</comment>
<comment type="cofactor">
    <cofactor evidence="1">
        <name>Co(2+)</name>
        <dbReference type="ChEBI" id="CHEBI:48828"/>
    </cofactor>
</comment>
<evidence type="ECO:0000256" key="5">
    <source>
        <dbReference type="ARBA" id="ARBA00022801"/>
    </source>
</evidence>
<keyword evidence="20" id="KW-1185">Reference proteome</keyword>
<protein>
    <recommendedName>
        <fullName evidence="13">Cytosol non-specific dipeptidase</fullName>
        <ecNumber evidence="10">3.4.13.18</ecNumber>
    </recommendedName>
    <alternativeName>
        <fullName evidence="16">Aminoacyl-histidine dipeptidase</fullName>
    </alternativeName>
    <alternativeName>
        <fullName evidence="15">Beta-alanyl-histidine dipeptidase</fullName>
    </alternativeName>
    <alternativeName>
        <fullName evidence="14">Carnosinase</fullName>
    </alternativeName>
    <alternativeName>
        <fullName evidence="11">Peptidase D</fullName>
    </alternativeName>
    <alternativeName>
        <fullName evidence="17">Xaa-His dipeptidase</fullName>
    </alternativeName>
</protein>
<dbReference type="NCBIfam" id="TIGR01893">
    <property type="entry name" value="aa-his-dipept"/>
    <property type="match status" value="1"/>
</dbReference>
<evidence type="ECO:0000256" key="12">
    <source>
        <dbReference type="ARBA" id="ARBA00061423"/>
    </source>
</evidence>
<evidence type="ECO:0000256" key="14">
    <source>
        <dbReference type="ARBA" id="ARBA00075285"/>
    </source>
</evidence>
<dbReference type="PANTHER" id="PTHR43501:SF1">
    <property type="entry name" value="CYTOSOL NON-SPECIFIC DIPEPTIDASE"/>
    <property type="match status" value="1"/>
</dbReference>
<evidence type="ECO:0000256" key="7">
    <source>
        <dbReference type="ARBA" id="ARBA00023049"/>
    </source>
</evidence>
<dbReference type="PRINTS" id="PR00934">
    <property type="entry name" value="XHISDIPTASE"/>
</dbReference>
<evidence type="ECO:0000256" key="11">
    <source>
        <dbReference type="ARBA" id="ARBA00044252"/>
    </source>
</evidence>
<dbReference type="Pfam" id="PF01546">
    <property type="entry name" value="Peptidase_M20"/>
    <property type="match status" value="1"/>
</dbReference>